<evidence type="ECO:0000313" key="2">
    <source>
        <dbReference type="Proteomes" id="UP000315369"/>
    </source>
</evidence>
<dbReference type="EMBL" id="VIFM01000048">
    <property type="protein sequence ID" value="TQF15223.1"/>
    <property type="molecule type" value="Genomic_DNA"/>
</dbReference>
<accession>A0A540X1Y1</accession>
<keyword evidence="2" id="KW-1185">Reference proteome</keyword>
<name>A0A540X1Y1_9BACT</name>
<proteinExistence type="predicted"/>
<comment type="caution">
    <text evidence="1">The sequence shown here is derived from an EMBL/GenBank/DDBJ whole genome shotgun (WGS) entry which is preliminary data.</text>
</comment>
<dbReference type="AlphaFoldDB" id="A0A540X1Y1"/>
<dbReference type="RefSeq" id="WP_141643086.1">
    <property type="nucleotide sequence ID" value="NZ_VIFM01000048.1"/>
</dbReference>
<gene>
    <name evidence="1" type="ORF">FJV41_14615</name>
</gene>
<sequence>MRADELVQGGVAVDRRRVRSIAVRGVELAARTRGLLPSVEGGFEHTFPSRKEAEHMRVAVEPGAKASLRRVR</sequence>
<organism evidence="1 2">
    <name type="scientific">Myxococcus llanfairpwllgwyngyllgogerychwyrndrobwllllantysiliogogogochensis</name>
    <dbReference type="NCBI Taxonomy" id="2590453"/>
    <lineage>
        <taxon>Bacteria</taxon>
        <taxon>Pseudomonadati</taxon>
        <taxon>Myxococcota</taxon>
        <taxon>Myxococcia</taxon>
        <taxon>Myxococcales</taxon>
        <taxon>Cystobacterineae</taxon>
        <taxon>Myxococcaceae</taxon>
        <taxon>Myxococcus</taxon>
    </lineage>
</organism>
<protein>
    <submittedName>
        <fullName evidence="1">Uncharacterized protein</fullName>
    </submittedName>
</protein>
<evidence type="ECO:0000313" key="1">
    <source>
        <dbReference type="EMBL" id="TQF15223.1"/>
    </source>
</evidence>
<dbReference type="Proteomes" id="UP000315369">
    <property type="component" value="Unassembled WGS sequence"/>
</dbReference>
<reference evidence="1 2" key="1">
    <citation type="submission" date="2019-06" db="EMBL/GenBank/DDBJ databases">
        <authorList>
            <person name="Livingstone P."/>
            <person name="Whitworth D."/>
        </authorList>
    </citation>
    <scope>NUCLEOTIDE SEQUENCE [LARGE SCALE GENOMIC DNA]</scope>
    <source>
        <strain evidence="1 2">AM401</strain>
    </source>
</reference>